<protein>
    <submittedName>
        <fullName evidence="6">CMRF35-like molecule 1</fullName>
    </submittedName>
</protein>
<reference evidence="6" key="1">
    <citation type="submission" date="2020-07" db="EMBL/GenBank/DDBJ databases">
        <title>Clarias magur genome sequencing, assembly and annotation.</title>
        <authorList>
            <person name="Kushwaha B."/>
            <person name="Kumar R."/>
            <person name="Das P."/>
            <person name="Joshi C.G."/>
            <person name="Kumar D."/>
            <person name="Nagpure N.S."/>
            <person name="Pandey M."/>
            <person name="Agarwal S."/>
            <person name="Srivastava S."/>
            <person name="Singh M."/>
            <person name="Sahoo L."/>
            <person name="Jayasankar P."/>
            <person name="Meher P.K."/>
            <person name="Koringa P.G."/>
            <person name="Iquebal M.A."/>
            <person name="Das S.P."/>
            <person name="Bit A."/>
            <person name="Patnaik S."/>
            <person name="Patel N."/>
            <person name="Shah T.M."/>
            <person name="Hinsu A."/>
            <person name="Jena J.K."/>
        </authorList>
    </citation>
    <scope>NUCLEOTIDE SEQUENCE</scope>
    <source>
        <strain evidence="6">CIFAMagur01</strain>
        <tissue evidence="6">Testis</tissue>
    </source>
</reference>
<dbReference type="GO" id="GO:0004888">
    <property type="term" value="F:transmembrane signaling receptor activity"/>
    <property type="evidence" value="ECO:0007669"/>
    <property type="project" value="TreeGrafter"/>
</dbReference>
<feature type="transmembrane region" description="Helical" evidence="4">
    <location>
        <begin position="400"/>
        <end position="417"/>
    </location>
</feature>
<keyword evidence="4" id="KW-1133">Transmembrane helix</keyword>
<dbReference type="InterPro" id="IPR013106">
    <property type="entry name" value="Ig_V-set"/>
</dbReference>
<dbReference type="SUPFAM" id="SSF48726">
    <property type="entry name" value="Immunoglobulin"/>
    <property type="match status" value="2"/>
</dbReference>
<feature type="transmembrane region" description="Helical" evidence="4">
    <location>
        <begin position="372"/>
        <end position="394"/>
    </location>
</feature>
<dbReference type="AlphaFoldDB" id="A0A8J4U5E2"/>
<evidence type="ECO:0000256" key="3">
    <source>
        <dbReference type="ARBA" id="ARBA00023136"/>
    </source>
</evidence>
<dbReference type="InterPro" id="IPR036179">
    <property type="entry name" value="Ig-like_dom_sf"/>
</dbReference>
<proteinExistence type="predicted"/>
<dbReference type="Pfam" id="PF07686">
    <property type="entry name" value="V-set"/>
    <property type="match status" value="2"/>
</dbReference>
<evidence type="ECO:0000313" key="6">
    <source>
        <dbReference type="EMBL" id="KAF5892392.1"/>
    </source>
</evidence>
<dbReference type="EMBL" id="QNUK01000505">
    <property type="protein sequence ID" value="KAF5892392.1"/>
    <property type="molecule type" value="Genomic_DNA"/>
</dbReference>
<evidence type="ECO:0000313" key="7">
    <source>
        <dbReference type="Proteomes" id="UP000727407"/>
    </source>
</evidence>
<dbReference type="InterPro" id="IPR050671">
    <property type="entry name" value="CD300_family_receptors"/>
</dbReference>
<gene>
    <name evidence="6" type="ORF">DAT39_017903</name>
</gene>
<dbReference type="GO" id="GO:0005886">
    <property type="term" value="C:plasma membrane"/>
    <property type="evidence" value="ECO:0007669"/>
    <property type="project" value="UniProtKB-SubCell"/>
</dbReference>
<sequence>IDCFQSASRQLSLQTGASVTIPCLYDKEYIQHKKYWCYDASNAYNYCTIQAYANNTQGKVTVTDNPAESLFTVTMNNLQTGDTGSYWCVVERGGIFQHDVTEQLHITVKAVPDLSVNESRVRGEEGGSVTVQCLYSAAYRNTQKQWCRFKDKNCNIFQKSETSQNSAVQLSDDGRSFSVEMSRLKKSDAGWYWCSAGDLQVPVHISLTDPLTGTATAHHVSTYISVAKHDSVAPLTAASSSDKTISVSTHISASVTKDSSSEKTIWSDYLIYMMVLVFLLVLLVIILICILKKKHKAKNQIRTTPSLTAEDSIMYSTVSALKSSKSKASKGNKEDVTYSSVRVAPKEKTVSPDDVDDKTIYHSVVCKSSSNFLIYLMALLFLLVILVIILICILKKKHRTGLLLFIIIIHILFQVSPNDDDDKIIYSSVIRK</sequence>
<name>A0A8J4U5E2_CLAMG</name>
<comment type="caution">
    <text evidence="6">The sequence shown here is derived from an EMBL/GenBank/DDBJ whole genome shotgun (WGS) entry which is preliminary data.</text>
</comment>
<dbReference type="InterPro" id="IPR013783">
    <property type="entry name" value="Ig-like_fold"/>
</dbReference>
<dbReference type="CDD" id="cd05716">
    <property type="entry name" value="IgV_pIgR_like"/>
    <property type="match status" value="1"/>
</dbReference>
<keyword evidence="7" id="KW-1185">Reference proteome</keyword>
<dbReference type="PANTHER" id="PTHR11860">
    <property type="entry name" value="POLYMERIC-IMMUNOGLOBULIN RECEPTOR"/>
    <property type="match status" value="1"/>
</dbReference>
<dbReference type="InterPro" id="IPR007110">
    <property type="entry name" value="Ig-like_dom"/>
</dbReference>
<feature type="non-terminal residue" evidence="6">
    <location>
        <position position="1"/>
    </location>
</feature>
<comment type="subcellular location">
    <subcellularLocation>
        <location evidence="1">Membrane</location>
    </subcellularLocation>
</comment>
<dbReference type="GO" id="GO:0002376">
    <property type="term" value="P:immune system process"/>
    <property type="evidence" value="ECO:0007669"/>
    <property type="project" value="UniProtKB-KW"/>
</dbReference>
<evidence type="ECO:0000256" key="4">
    <source>
        <dbReference type="SAM" id="Phobius"/>
    </source>
</evidence>
<keyword evidence="3 4" id="KW-0472">Membrane</keyword>
<organism evidence="6 7">
    <name type="scientific">Clarias magur</name>
    <name type="common">Asian catfish</name>
    <name type="synonym">Macropteronotus magur</name>
    <dbReference type="NCBI Taxonomy" id="1594786"/>
    <lineage>
        <taxon>Eukaryota</taxon>
        <taxon>Metazoa</taxon>
        <taxon>Chordata</taxon>
        <taxon>Craniata</taxon>
        <taxon>Vertebrata</taxon>
        <taxon>Euteleostomi</taxon>
        <taxon>Actinopterygii</taxon>
        <taxon>Neopterygii</taxon>
        <taxon>Teleostei</taxon>
        <taxon>Ostariophysi</taxon>
        <taxon>Siluriformes</taxon>
        <taxon>Clariidae</taxon>
        <taxon>Clarias</taxon>
    </lineage>
</organism>
<dbReference type="PANTHER" id="PTHR11860:SF87">
    <property type="entry name" value="CMRF35-LIKE MOLECULE 8"/>
    <property type="match status" value="1"/>
</dbReference>
<evidence type="ECO:0000256" key="1">
    <source>
        <dbReference type="ARBA" id="ARBA00004370"/>
    </source>
</evidence>
<evidence type="ECO:0000259" key="5">
    <source>
        <dbReference type="PROSITE" id="PS50835"/>
    </source>
</evidence>
<accession>A0A8J4U5E2</accession>
<feature type="transmembrane region" description="Helical" evidence="4">
    <location>
        <begin position="269"/>
        <end position="291"/>
    </location>
</feature>
<dbReference type="Proteomes" id="UP000727407">
    <property type="component" value="Unassembled WGS sequence"/>
</dbReference>
<dbReference type="PROSITE" id="PS50835">
    <property type="entry name" value="IG_LIKE"/>
    <property type="match status" value="2"/>
</dbReference>
<evidence type="ECO:0000256" key="2">
    <source>
        <dbReference type="ARBA" id="ARBA00022692"/>
    </source>
</evidence>
<feature type="non-terminal residue" evidence="6">
    <location>
        <position position="432"/>
    </location>
</feature>
<dbReference type="Gene3D" id="2.60.40.10">
    <property type="entry name" value="Immunoglobulins"/>
    <property type="match status" value="2"/>
</dbReference>
<dbReference type="OrthoDB" id="8920197at2759"/>
<dbReference type="InterPro" id="IPR003599">
    <property type="entry name" value="Ig_sub"/>
</dbReference>
<keyword evidence="2 4" id="KW-0812">Transmembrane</keyword>
<feature type="domain" description="Ig-like" evidence="5">
    <location>
        <begin position="1"/>
        <end position="107"/>
    </location>
</feature>
<dbReference type="SMART" id="SM00409">
    <property type="entry name" value="IG"/>
    <property type="match status" value="2"/>
</dbReference>
<feature type="domain" description="Ig-like" evidence="5">
    <location>
        <begin position="112"/>
        <end position="206"/>
    </location>
</feature>